<dbReference type="GO" id="GO:0006508">
    <property type="term" value="P:proteolysis"/>
    <property type="evidence" value="ECO:0007669"/>
    <property type="project" value="InterPro"/>
</dbReference>
<accession>A0A4Q8M1V2</accession>
<dbReference type="SUPFAM" id="SSF52096">
    <property type="entry name" value="ClpP/crotonase"/>
    <property type="match status" value="1"/>
</dbReference>
<sequence length="493" mass="54554">MPLRLFALLCLLASPFAWASSPAVPPASMPDRAGLLADARLLETVYEQLHPGLYRYNTPAQMREHFAQLRRDLERSPSLPAAYLAFARLAAAIRCGHTYPNFWNQSPEVAAVVFGGANRVPFHFRWLDGQMIVADDAMPGLPRGTRVLAIDGVEAARILAALMPLVPADGSNDAKRIDELDVLGRDRYEAFDVFYPLVFPVHDGELRLRVQRPASATPDELTVKALTDADRARARPPRDRDDAGWTLSFPAAGQALFTMPSWVRYESQRDWHADLDKVFAELNARSVRLLVIDLRDNGGGSDVGDDLLAHLTRTPLVFTGYRELLRYRRVPKAIRPYLHTWDRGFFDWGDQTRDFDGRFYRRVRTEDAVDDRIASRAPFFAGQVKVLVGPTNSSATFEFDTRVKASGVATLVGRTTGGNRRGINGGAFFFLRLPHSGIELDVPLVGQFPVTPQPDAGVVPDVPVRWTVADLVAGRDPDKEAAFGATPAGQATP</sequence>
<evidence type="ECO:0000313" key="3">
    <source>
        <dbReference type="EMBL" id="TAA37994.1"/>
    </source>
</evidence>
<dbReference type="Pfam" id="PF03572">
    <property type="entry name" value="Peptidase_S41"/>
    <property type="match status" value="1"/>
</dbReference>
<dbReference type="GO" id="GO:0008236">
    <property type="term" value="F:serine-type peptidase activity"/>
    <property type="evidence" value="ECO:0007669"/>
    <property type="project" value="InterPro"/>
</dbReference>
<dbReference type="InterPro" id="IPR005151">
    <property type="entry name" value="Tail-specific_protease"/>
</dbReference>
<feature type="signal peptide" evidence="1">
    <location>
        <begin position="1"/>
        <end position="19"/>
    </location>
</feature>
<comment type="caution">
    <text evidence="3">The sequence shown here is derived from an EMBL/GenBank/DDBJ whole genome shotgun (WGS) entry which is preliminary data.</text>
</comment>
<dbReference type="RefSeq" id="WP_130522856.1">
    <property type="nucleotide sequence ID" value="NZ_SHLZ01000003.1"/>
</dbReference>
<feature type="domain" description="Tail specific protease" evidence="2">
    <location>
        <begin position="265"/>
        <end position="420"/>
    </location>
</feature>
<proteinExistence type="predicted"/>
<dbReference type="Gene3D" id="3.90.226.10">
    <property type="entry name" value="2-enoyl-CoA Hydratase, Chain A, domain 1"/>
    <property type="match status" value="1"/>
</dbReference>
<evidence type="ECO:0000313" key="4">
    <source>
        <dbReference type="Proteomes" id="UP000292087"/>
    </source>
</evidence>
<dbReference type="AlphaFoldDB" id="A0A4Q8M1V2"/>
<keyword evidence="1" id="KW-0732">Signal</keyword>
<dbReference type="InterPro" id="IPR029045">
    <property type="entry name" value="ClpP/crotonase-like_dom_sf"/>
</dbReference>
<evidence type="ECO:0000256" key="1">
    <source>
        <dbReference type="SAM" id="SignalP"/>
    </source>
</evidence>
<protein>
    <submittedName>
        <fullName evidence="3">Peptidase S41</fullName>
    </submittedName>
</protein>
<dbReference type="EMBL" id="SHMF01000001">
    <property type="protein sequence ID" value="TAA37994.1"/>
    <property type="molecule type" value="Genomic_DNA"/>
</dbReference>
<name>A0A4Q8M1V2_9GAMM</name>
<reference evidence="3 4" key="1">
    <citation type="submission" date="2019-02" db="EMBL/GenBank/DDBJ databases">
        <title>WGS of Pseudoxanthomonas species novum from clinical isolates.</title>
        <authorList>
            <person name="Bernier A.-M."/>
            <person name="Bernard K."/>
            <person name="Vachon A."/>
        </authorList>
    </citation>
    <scope>NUCLEOTIDE SEQUENCE [LARGE SCALE GENOMIC DNA]</scope>
    <source>
        <strain evidence="3 4">NML140781</strain>
    </source>
</reference>
<evidence type="ECO:0000259" key="2">
    <source>
        <dbReference type="Pfam" id="PF03572"/>
    </source>
</evidence>
<organism evidence="3 4">
    <name type="scientific">Pseudoxanthomonas winnipegensis</name>
    <dbReference type="NCBI Taxonomy" id="2480810"/>
    <lineage>
        <taxon>Bacteria</taxon>
        <taxon>Pseudomonadati</taxon>
        <taxon>Pseudomonadota</taxon>
        <taxon>Gammaproteobacteria</taxon>
        <taxon>Lysobacterales</taxon>
        <taxon>Lysobacteraceae</taxon>
        <taxon>Pseudoxanthomonas</taxon>
    </lineage>
</organism>
<gene>
    <name evidence="3" type="ORF">EA656_04955</name>
</gene>
<feature type="chain" id="PRO_5020477870" evidence="1">
    <location>
        <begin position="20"/>
        <end position="493"/>
    </location>
</feature>
<dbReference type="Proteomes" id="UP000292087">
    <property type="component" value="Unassembled WGS sequence"/>
</dbReference>